<dbReference type="Proteomes" id="UP000776983">
    <property type="component" value="Unassembled WGS sequence"/>
</dbReference>
<dbReference type="InterPro" id="IPR013216">
    <property type="entry name" value="Methyltransf_11"/>
</dbReference>
<keyword evidence="3" id="KW-1185">Reference proteome</keyword>
<organism evidence="2 3">
    <name type="scientific">Mesopusillimonas faecipullorum</name>
    <dbReference type="NCBI Taxonomy" id="2755040"/>
    <lineage>
        <taxon>Bacteria</taxon>
        <taxon>Pseudomonadati</taxon>
        <taxon>Pseudomonadota</taxon>
        <taxon>Betaproteobacteria</taxon>
        <taxon>Burkholderiales</taxon>
        <taxon>Alcaligenaceae</taxon>
        <taxon>Mesopusillimonas</taxon>
    </lineage>
</organism>
<dbReference type="Gene3D" id="3.40.50.150">
    <property type="entry name" value="Vaccinia Virus protein VP39"/>
    <property type="match status" value="1"/>
</dbReference>
<keyword evidence="2" id="KW-0489">Methyltransferase</keyword>
<accession>A0ABS8CCB9</accession>
<sequence length="269" mass="30687">MIGQANHRSVFVQEQPLIVELADWLETPAGQYVRAWERKTVDAMVTNVFGYHAVQLGLPQFDFLQANRIPTKSRVHTWTKDAGTLAMPATRVHAYAEPEHLPFDSQSIDLLILPHVLECSNHPHQVLREAERVLVPEGRVVIAGFNPWSLWGAHERLPGLDPLTPVPAHMQVSLTRLKDWFKLLSFEADRGRFGCYAPPCQTDKWLQRWSFMEAAGDRWWPVCGAVYVVSAVRRVAGMRLLTPAWKKRERRRGRQAVVASRPTMTEGKQ</sequence>
<dbReference type="EMBL" id="JACDXW010000003">
    <property type="protein sequence ID" value="MCB5363674.1"/>
    <property type="molecule type" value="Genomic_DNA"/>
</dbReference>
<keyword evidence="2" id="KW-0808">Transferase</keyword>
<dbReference type="GO" id="GO:0008168">
    <property type="term" value="F:methyltransferase activity"/>
    <property type="evidence" value="ECO:0007669"/>
    <property type="project" value="UniProtKB-KW"/>
</dbReference>
<evidence type="ECO:0000313" key="3">
    <source>
        <dbReference type="Proteomes" id="UP000776983"/>
    </source>
</evidence>
<protein>
    <submittedName>
        <fullName evidence="2">Methyltransferase domain-containing protein</fullName>
    </submittedName>
</protein>
<dbReference type="InterPro" id="IPR029063">
    <property type="entry name" value="SAM-dependent_MTases_sf"/>
</dbReference>
<reference evidence="2 3" key="1">
    <citation type="submission" date="2020-07" db="EMBL/GenBank/DDBJ databases">
        <title>Pusillimonas sp. nov., isolated from poultry manure in Taiwan.</title>
        <authorList>
            <person name="Lin S.-Y."/>
            <person name="Tang Y.-S."/>
            <person name="Young C.-C."/>
        </authorList>
    </citation>
    <scope>NUCLEOTIDE SEQUENCE [LARGE SCALE GENOMIC DNA]</scope>
    <source>
        <strain evidence="2 3">CC-YST705</strain>
    </source>
</reference>
<dbReference type="GO" id="GO:0032259">
    <property type="term" value="P:methylation"/>
    <property type="evidence" value="ECO:0007669"/>
    <property type="project" value="UniProtKB-KW"/>
</dbReference>
<evidence type="ECO:0000259" key="1">
    <source>
        <dbReference type="Pfam" id="PF08241"/>
    </source>
</evidence>
<evidence type="ECO:0000313" key="2">
    <source>
        <dbReference type="EMBL" id="MCB5363674.1"/>
    </source>
</evidence>
<gene>
    <name evidence="2" type="ORF">H0484_07920</name>
</gene>
<comment type="caution">
    <text evidence="2">The sequence shown here is derived from an EMBL/GenBank/DDBJ whole genome shotgun (WGS) entry which is preliminary data.</text>
</comment>
<feature type="domain" description="Methyltransferase type 11" evidence="1">
    <location>
        <begin position="96"/>
        <end position="142"/>
    </location>
</feature>
<proteinExistence type="predicted"/>
<name>A0ABS8CCB9_9BURK</name>
<dbReference type="Pfam" id="PF08241">
    <property type="entry name" value="Methyltransf_11"/>
    <property type="match status" value="1"/>
</dbReference>
<dbReference type="SUPFAM" id="SSF53335">
    <property type="entry name" value="S-adenosyl-L-methionine-dependent methyltransferases"/>
    <property type="match status" value="1"/>
</dbReference>